<evidence type="ECO:0000313" key="1">
    <source>
        <dbReference type="EMBL" id="RGP57349.1"/>
    </source>
</evidence>
<dbReference type="EMBL" id="LMAZ01000001">
    <property type="protein sequence ID" value="RGP57349.1"/>
    <property type="molecule type" value="Genomic_DNA"/>
</dbReference>
<proteinExistence type="predicted"/>
<protein>
    <submittedName>
        <fullName evidence="1">Uncharacterized protein</fullName>
    </submittedName>
</protein>
<sequence>MGVVGFDFLLDLYLRLFKHDGSEINRQTGMVTIARRFRQPFVAPFYEFDATMEYRPDPLGGGGMALWLYHRYTTCKVFLGGKLHPLGLKPEEAMAFWDCMQRYMDVSQPLPELPVLEQFRHLDQTSAQYDAKKAKPSRRWRDFDPRAWQERGLPDVMRRNAAYRWQQRPCILRARIDPELSIETYYREQEARGIQATPRADDYDNVHRG</sequence>
<keyword evidence="2" id="KW-1185">Reference proteome</keyword>
<dbReference type="AlphaFoldDB" id="A0A395RC10"/>
<evidence type="ECO:0000313" key="2">
    <source>
        <dbReference type="Proteomes" id="UP000265411"/>
    </source>
</evidence>
<comment type="caution">
    <text evidence="1">The sequence shown here is derived from an EMBL/GenBank/DDBJ whole genome shotgun (WGS) entry which is preliminary data.</text>
</comment>
<accession>A0A395RC10</accession>
<organism evidence="1 2">
    <name type="scientific">Pseudomonas abyssi</name>
    <dbReference type="NCBI Taxonomy" id="170540"/>
    <lineage>
        <taxon>Bacteria</taxon>
        <taxon>Pseudomonadati</taxon>
        <taxon>Pseudomonadota</taxon>
        <taxon>Gammaproteobacteria</taxon>
        <taxon>Pseudomonadales</taxon>
        <taxon>Pseudomonadaceae</taxon>
        <taxon>Pseudomonas</taxon>
    </lineage>
</organism>
<gene>
    <name evidence="1" type="ORF">ASB58_05170</name>
</gene>
<name>A0A395RC10_9PSED</name>
<dbReference type="OrthoDB" id="6160351at2"/>
<reference evidence="1 2" key="1">
    <citation type="journal article" date="2018" name="Syst. Appl. Microbiol.">
        <title>Pseudomonas gallaeciensis sp. nov., isolated from crude-oil-contaminated intertidal sand samples after the Prestige oil spill.</title>
        <authorList>
            <person name="Mulet M."/>
            <person name="Sanchez D."/>
            <person name="Rodriguez A.C."/>
            <person name="Nogales B."/>
            <person name="Bosch R."/>
            <person name="Busquets A."/>
            <person name="Gomila M."/>
            <person name="Lalucat J."/>
            <person name="Garcia-Valdes E."/>
        </authorList>
    </citation>
    <scope>NUCLEOTIDE SEQUENCE [LARGE SCALE GENOMIC DNA]</scope>
    <source>
        <strain evidence="1 2">V113</strain>
    </source>
</reference>
<dbReference type="Proteomes" id="UP000265411">
    <property type="component" value="Unassembled WGS sequence"/>
</dbReference>